<evidence type="ECO:0000256" key="6">
    <source>
        <dbReference type="ARBA" id="ARBA00022695"/>
    </source>
</evidence>
<evidence type="ECO:0000259" key="11">
    <source>
        <dbReference type="SMART" id="SM00481"/>
    </source>
</evidence>
<dbReference type="Gene3D" id="3.20.20.140">
    <property type="entry name" value="Metal-dependent hydrolases"/>
    <property type="match status" value="1"/>
</dbReference>
<dbReference type="InterPro" id="IPR012340">
    <property type="entry name" value="NA-bd_OB-fold"/>
</dbReference>
<dbReference type="SMART" id="SM00481">
    <property type="entry name" value="POLIIIAc"/>
    <property type="match status" value="1"/>
</dbReference>
<dbReference type="RefSeq" id="WP_091259765.1">
    <property type="nucleotide sequence ID" value="NZ_FNDE01000002.1"/>
</dbReference>
<evidence type="ECO:0000256" key="4">
    <source>
        <dbReference type="ARBA" id="ARBA00019114"/>
    </source>
</evidence>
<dbReference type="InterPro" id="IPR040982">
    <property type="entry name" value="DNA_pol3_finger"/>
</dbReference>
<accession>A0A1G7WSR1</accession>
<evidence type="ECO:0000256" key="8">
    <source>
        <dbReference type="ARBA" id="ARBA00022932"/>
    </source>
</evidence>
<proteinExistence type="inferred from homology"/>
<gene>
    <name evidence="12" type="ORF">SAMN04489735_1002108</name>
</gene>
<dbReference type="NCBIfam" id="NF005298">
    <property type="entry name" value="PRK06826.1"/>
    <property type="match status" value="1"/>
</dbReference>
<feature type="domain" description="Polymerase/histidinol phosphatase N-terminal" evidence="11">
    <location>
        <begin position="7"/>
        <end position="74"/>
    </location>
</feature>
<dbReference type="AlphaFoldDB" id="A0A1G7WSR1"/>
<dbReference type="PANTHER" id="PTHR32294">
    <property type="entry name" value="DNA POLYMERASE III SUBUNIT ALPHA"/>
    <property type="match status" value="1"/>
</dbReference>
<dbReference type="GO" id="GO:0008408">
    <property type="term" value="F:3'-5' exonuclease activity"/>
    <property type="evidence" value="ECO:0007669"/>
    <property type="project" value="InterPro"/>
</dbReference>
<evidence type="ECO:0000256" key="1">
    <source>
        <dbReference type="ARBA" id="ARBA00004496"/>
    </source>
</evidence>
<dbReference type="GO" id="GO:0003676">
    <property type="term" value="F:nucleic acid binding"/>
    <property type="evidence" value="ECO:0007669"/>
    <property type="project" value="InterPro"/>
</dbReference>
<dbReference type="InterPro" id="IPR003141">
    <property type="entry name" value="Pol/His_phosphatase_N"/>
</dbReference>
<dbReference type="Pfam" id="PF17657">
    <property type="entry name" value="DNA_pol3_finger"/>
    <property type="match status" value="1"/>
</dbReference>
<evidence type="ECO:0000256" key="10">
    <source>
        <dbReference type="ARBA" id="ARBA00049244"/>
    </source>
</evidence>
<dbReference type="GO" id="GO:0005737">
    <property type="term" value="C:cytoplasm"/>
    <property type="evidence" value="ECO:0007669"/>
    <property type="project" value="UniProtKB-SubCell"/>
</dbReference>
<evidence type="ECO:0000256" key="7">
    <source>
        <dbReference type="ARBA" id="ARBA00022705"/>
    </source>
</evidence>
<dbReference type="Pfam" id="PF14579">
    <property type="entry name" value="HHH_6"/>
    <property type="match status" value="1"/>
</dbReference>
<dbReference type="Gene3D" id="1.10.10.1600">
    <property type="entry name" value="Bacterial DNA polymerase III alpha subunit, thumb domain"/>
    <property type="match status" value="1"/>
</dbReference>
<organism evidence="12 13">
    <name type="scientific">Aneurinibacillus thermoaerophilus</name>
    <dbReference type="NCBI Taxonomy" id="143495"/>
    <lineage>
        <taxon>Bacteria</taxon>
        <taxon>Bacillati</taxon>
        <taxon>Bacillota</taxon>
        <taxon>Bacilli</taxon>
        <taxon>Bacillales</taxon>
        <taxon>Paenibacillaceae</taxon>
        <taxon>Aneurinibacillus group</taxon>
        <taxon>Aneurinibacillus</taxon>
    </lineage>
</organism>
<comment type="catalytic activity">
    <reaction evidence="10">
        <text>DNA(n) + a 2'-deoxyribonucleoside 5'-triphosphate = DNA(n+1) + diphosphate</text>
        <dbReference type="Rhea" id="RHEA:22508"/>
        <dbReference type="Rhea" id="RHEA-COMP:17339"/>
        <dbReference type="Rhea" id="RHEA-COMP:17340"/>
        <dbReference type="ChEBI" id="CHEBI:33019"/>
        <dbReference type="ChEBI" id="CHEBI:61560"/>
        <dbReference type="ChEBI" id="CHEBI:173112"/>
        <dbReference type="EC" id="2.7.7.7"/>
    </reaction>
</comment>
<comment type="similarity">
    <text evidence="2">Belongs to the DNA polymerase type-C family. DnaE subfamily.</text>
</comment>
<comment type="subcellular location">
    <subcellularLocation>
        <location evidence="1">Cytoplasm</location>
    </subcellularLocation>
</comment>
<reference evidence="12 13" key="1">
    <citation type="submission" date="2016-10" db="EMBL/GenBank/DDBJ databases">
        <authorList>
            <person name="de Groot N.N."/>
        </authorList>
    </citation>
    <scope>NUCLEOTIDE SEQUENCE [LARGE SCALE GENOMIC DNA]</scope>
    <source>
        <strain evidence="12 13">L 420-91</strain>
    </source>
</reference>
<dbReference type="GO" id="GO:0003887">
    <property type="term" value="F:DNA-directed DNA polymerase activity"/>
    <property type="evidence" value="ECO:0007669"/>
    <property type="project" value="UniProtKB-KW"/>
</dbReference>
<keyword evidence="6" id="KW-0548">Nucleotidyltransferase</keyword>
<evidence type="ECO:0000313" key="12">
    <source>
        <dbReference type="EMBL" id="SDG74981.1"/>
    </source>
</evidence>
<dbReference type="NCBIfam" id="TIGR00594">
    <property type="entry name" value="polc"/>
    <property type="match status" value="1"/>
</dbReference>
<dbReference type="InterPro" id="IPR004805">
    <property type="entry name" value="DnaE2/DnaE/PolC"/>
</dbReference>
<dbReference type="EC" id="2.7.7.7" evidence="3"/>
<dbReference type="InterPro" id="IPR004365">
    <property type="entry name" value="NA-bd_OB_tRNA"/>
</dbReference>
<dbReference type="Pfam" id="PF02811">
    <property type="entry name" value="PHP"/>
    <property type="match status" value="1"/>
</dbReference>
<dbReference type="Gene3D" id="2.40.50.140">
    <property type="entry name" value="Nucleic acid-binding proteins"/>
    <property type="match status" value="1"/>
</dbReference>
<protein>
    <recommendedName>
        <fullName evidence="4">DNA polymerase III subunit alpha</fullName>
        <ecNumber evidence="3">2.7.7.7</ecNumber>
    </recommendedName>
</protein>
<dbReference type="InterPro" id="IPR004013">
    <property type="entry name" value="PHP_dom"/>
</dbReference>
<dbReference type="SUPFAM" id="SSF160975">
    <property type="entry name" value="AF1531-like"/>
    <property type="match status" value="1"/>
</dbReference>
<keyword evidence="5" id="KW-0808">Transferase</keyword>
<dbReference type="SUPFAM" id="SSF89550">
    <property type="entry name" value="PHP domain-like"/>
    <property type="match status" value="1"/>
</dbReference>
<dbReference type="InterPro" id="IPR041931">
    <property type="entry name" value="DNA_pol3_alpha_thumb_dom"/>
</dbReference>
<dbReference type="Gene3D" id="1.10.150.870">
    <property type="match status" value="1"/>
</dbReference>
<comment type="function">
    <text evidence="9">DNA polymerase III is a complex, multichain enzyme responsible for most of the replicative synthesis in bacteria. This DNA polymerase also exhibits 3' to 5' exonuclease activity. The alpha chain is the DNA polymerase.</text>
</comment>
<keyword evidence="7" id="KW-0235">DNA replication</keyword>
<sequence length="1151" mass="130243">MKTASFVHLHVHSEYSLLESAARIWPLVHRAKELGMEALAVTDSSAMYGAIPFYKACKAEGIKPILGTQLQIKDETKEDGQVHGQKGFSLILLAETLEGYRNIMRLLSRAHAEGVYHPVLAKEALHGCTEGIIALSGAQDGEIGSLLRAGKMDKAKEVAEEYRALFGSEHFFLEIQDHLLEEQRLVNQRTVDLSRATGIPLVATNNVRYLREEDADILDILLCIGEGKKIDDTERTYQTKEYYLKSAEEMSERFIFLPEAIENTVRIARRCQVELPLGETILPRFPLPDGQTAEEYLQKVCEDGLRLRYGNDANEEVRERLAYELSVINRMGFADYFLIVWDFIRYARERGIAVGPGRGSAAGSLVAYVLQITNIDPVKYNLLFERFLNPERISMPDIDVDFSYERRDEVINYVVKKYGADRVAQIITFGTMAARAAVRDVGRALDIPLRDVDRIAKLIPAEPGITLDRALKRSKALCQAVTNNPQTKKLIELARAVEGLPRHVSTHAAGVVISRDPLTEHVPLQQGHDGHALTQYTMEALEDVGLLKMDFLGLKNLTLLEQAIRLIKEQEGISIDLAAIPLDDTRTYRMLAEADTAGVFQLESGGMRRVLREVKPSKFEDIVAVLALFRPGPMEFISDFVAAKHGRREVTYLHPVLEPILKETYGFILYQEQIMQIASKVAGFTLGEADILRRAVSKKKRELLQEQRKKFVDGALKQGYDDKLANQLYDMIVRFADYGFNRSHSAAYAMIAYHMAYIKANHPVAFFAALLTMAQGNMDKVAEYVDECKKRSIPVLGPDVNRSETDFTVEDGSIRFGLGAIKNVGVQAIRRILEERAKRPFVDLADFCMRVDQRVCNRRVLEALIKSGAMDSFPGHRAALLAALDRVIEWAQRARRKEEEQIGFLVKPEQHNEEVLMVPDVSINTPEFGYEEKLLQEKELLGLYISGHPLDEYREVCEHFSFLPLHRLKEKREKQPVRLAGMVCAVRNITTRHGQPMAFVQLEDQTSRVEMVVFPGVYHHAMPLLQRGKLLAVEGKANRQGDEVKCIAERIKELTEIAYTFTHSDIPREAFESPPMVFIKIEEAVESDVVKLQNLQQILRAERGMSPVILYYAGKRHSVQLTEEYNITPKSDTIRKIEKIIGEGMVIIKKR</sequence>
<dbReference type="EMBL" id="FNDE01000002">
    <property type="protein sequence ID" value="SDG74981.1"/>
    <property type="molecule type" value="Genomic_DNA"/>
</dbReference>
<dbReference type="CDD" id="cd12113">
    <property type="entry name" value="PHP_PolIIIA_DnaE3"/>
    <property type="match status" value="1"/>
</dbReference>
<dbReference type="Proteomes" id="UP000198956">
    <property type="component" value="Unassembled WGS sequence"/>
</dbReference>
<keyword evidence="8" id="KW-0239">DNA-directed DNA polymerase</keyword>
<dbReference type="Pfam" id="PF01336">
    <property type="entry name" value="tRNA_anti-codon"/>
    <property type="match status" value="1"/>
</dbReference>
<dbReference type="InterPro" id="IPR029460">
    <property type="entry name" value="DNAPol_HHH"/>
</dbReference>
<dbReference type="InterPro" id="IPR016195">
    <property type="entry name" value="Pol/histidinol_Pase-like"/>
</dbReference>
<dbReference type="GO" id="GO:0006260">
    <property type="term" value="P:DNA replication"/>
    <property type="evidence" value="ECO:0007669"/>
    <property type="project" value="UniProtKB-KW"/>
</dbReference>
<dbReference type="CDD" id="cd04485">
    <property type="entry name" value="DnaE_OBF"/>
    <property type="match status" value="1"/>
</dbReference>
<dbReference type="OrthoDB" id="9803237at2"/>
<dbReference type="Pfam" id="PF07733">
    <property type="entry name" value="DNA_pol3_alpha"/>
    <property type="match status" value="1"/>
</dbReference>
<evidence type="ECO:0000256" key="5">
    <source>
        <dbReference type="ARBA" id="ARBA00022679"/>
    </source>
</evidence>
<dbReference type="PANTHER" id="PTHR32294:SF0">
    <property type="entry name" value="DNA POLYMERASE III SUBUNIT ALPHA"/>
    <property type="match status" value="1"/>
</dbReference>
<evidence type="ECO:0000256" key="2">
    <source>
        <dbReference type="ARBA" id="ARBA00009496"/>
    </source>
</evidence>
<evidence type="ECO:0000256" key="9">
    <source>
        <dbReference type="ARBA" id="ARBA00025611"/>
    </source>
</evidence>
<evidence type="ECO:0000256" key="3">
    <source>
        <dbReference type="ARBA" id="ARBA00012417"/>
    </source>
</evidence>
<dbReference type="NCBIfam" id="NF004226">
    <property type="entry name" value="PRK05673.1"/>
    <property type="match status" value="1"/>
</dbReference>
<name>A0A1G7WSR1_ANETH</name>
<dbReference type="InterPro" id="IPR011708">
    <property type="entry name" value="DNA_pol3_alpha_NTPase_dom"/>
</dbReference>
<evidence type="ECO:0000313" key="13">
    <source>
        <dbReference type="Proteomes" id="UP000198956"/>
    </source>
</evidence>